<reference evidence="2 3" key="1">
    <citation type="journal article" date="2010" name="Cell">
        <title>The genome of Naegleria gruberi illuminates early eukaryotic versatility.</title>
        <authorList>
            <person name="Fritz-Laylin L.K."/>
            <person name="Prochnik S.E."/>
            <person name="Ginger M.L."/>
            <person name="Dacks J.B."/>
            <person name="Carpenter M.L."/>
            <person name="Field M.C."/>
            <person name="Kuo A."/>
            <person name="Paredez A."/>
            <person name="Chapman J."/>
            <person name="Pham J."/>
            <person name="Shu S."/>
            <person name="Neupane R."/>
            <person name="Cipriano M."/>
            <person name="Mancuso J."/>
            <person name="Tu H."/>
            <person name="Salamov A."/>
            <person name="Lindquist E."/>
            <person name="Shapiro H."/>
            <person name="Lucas S."/>
            <person name="Grigoriev I.V."/>
            <person name="Cande W.Z."/>
            <person name="Fulton C."/>
            <person name="Rokhsar D.S."/>
            <person name="Dawson S.C."/>
        </authorList>
    </citation>
    <scope>NUCLEOTIDE SEQUENCE [LARGE SCALE GENOMIC DNA]</scope>
    <source>
        <strain evidence="2 3">NEG-M</strain>
    </source>
</reference>
<sequence length="243" mass="27842">MYEFWKKENEDEKNTQPSSSSAAASKWMGNVGANLGGYINQVKESVVSAGETISNINILQYFNNLIAYLKEINIEKLEKEAEEKALVVYQKQTDKCETEQEKTNQETQNKFLKSFQDLFQSQDHPIHQMKIEKSGLSKILNMVPFISYVETMFKYVIYQSMNIIFEAIRYSNLLSQEQKDQLVEDVSKIVIKNSLDPMSLAVELVEFTSLRLGADPKVASQLSHVTKLLPYLKNVAGFVKKFK</sequence>
<feature type="region of interest" description="Disordered" evidence="1">
    <location>
        <begin position="1"/>
        <end position="24"/>
    </location>
</feature>
<keyword evidence="3" id="KW-1185">Reference proteome</keyword>
<accession>D2V6K0</accession>
<feature type="compositionally biased region" description="Basic and acidic residues" evidence="1">
    <location>
        <begin position="1"/>
        <end position="14"/>
    </location>
</feature>
<protein>
    <submittedName>
        <fullName evidence="2">Predicted protein</fullName>
    </submittedName>
</protein>
<gene>
    <name evidence="2" type="ORF">NAEGRDRAFT_64466</name>
</gene>
<dbReference type="OMA" id="DAVMNAN"/>
<name>D2V6K0_NAEGR</name>
<dbReference type="GeneID" id="8863885"/>
<dbReference type="KEGG" id="ngr:NAEGRDRAFT_64466"/>
<proteinExistence type="predicted"/>
<dbReference type="InParanoid" id="D2V6K0"/>
<evidence type="ECO:0000313" key="3">
    <source>
        <dbReference type="Proteomes" id="UP000006671"/>
    </source>
</evidence>
<dbReference type="VEuPathDB" id="AmoebaDB:NAEGRDRAFT_64466"/>
<dbReference type="OrthoDB" id="10384759at2759"/>
<dbReference type="RefSeq" id="XP_002680335.1">
    <property type="nucleotide sequence ID" value="XM_002680289.1"/>
</dbReference>
<evidence type="ECO:0000256" key="1">
    <source>
        <dbReference type="SAM" id="MobiDB-lite"/>
    </source>
</evidence>
<organism evidence="3">
    <name type="scientific">Naegleria gruberi</name>
    <name type="common">Amoeba</name>
    <dbReference type="NCBI Taxonomy" id="5762"/>
    <lineage>
        <taxon>Eukaryota</taxon>
        <taxon>Discoba</taxon>
        <taxon>Heterolobosea</taxon>
        <taxon>Tetramitia</taxon>
        <taxon>Eutetramitia</taxon>
        <taxon>Vahlkampfiidae</taxon>
        <taxon>Naegleria</taxon>
    </lineage>
</organism>
<dbReference type="AlphaFoldDB" id="D2V6K0"/>
<dbReference type="EMBL" id="GG738854">
    <property type="protein sequence ID" value="EFC47591.1"/>
    <property type="molecule type" value="Genomic_DNA"/>
</dbReference>
<evidence type="ECO:0000313" key="2">
    <source>
        <dbReference type="EMBL" id="EFC47591.1"/>
    </source>
</evidence>
<dbReference type="Proteomes" id="UP000006671">
    <property type="component" value="Unassembled WGS sequence"/>
</dbReference>